<comment type="caution">
    <text evidence="1">The sequence shown here is derived from an EMBL/GenBank/DDBJ whole genome shotgun (WGS) entry which is preliminary data.</text>
</comment>
<dbReference type="AlphaFoldDB" id="A0A0P7A9L2"/>
<gene>
    <name evidence="1" type="ORF">I595_448</name>
</gene>
<accession>A0A0P7A9L2</accession>
<keyword evidence="2" id="KW-1185">Reference proteome</keyword>
<evidence type="ECO:0000313" key="1">
    <source>
        <dbReference type="EMBL" id="KPM33545.1"/>
    </source>
</evidence>
<organism evidence="1 2">
    <name type="scientific">Croceitalea dokdonensis DOKDO 023</name>
    <dbReference type="NCBI Taxonomy" id="1300341"/>
    <lineage>
        <taxon>Bacteria</taxon>
        <taxon>Pseudomonadati</taxon>
        <taxon>Bacteroidota</taxon>
        <taxon>Flavobacteriia</taxon>
        <taxon>Flavobacteriales</taxon>
        <taxon>Flavobacteriaceae</taxon>
        <taxon>Croceitalea</taxon>
    </lineage>
</organism>
<dbReference type="EMBL" id="LDJX01000001">
    <property type="protein sequence ID" value="KPM33545.1"/>
    <property type="molecule type" value="Genomic_DNA"/>
</dbReference>
<dbReference type="Proteomes" id="UP000050280">
    <property type="component" value="Unassembled WGS sequence"/>
</dbReference>
<dbReference type="STRING" id="1300341.I595_448"/>
<reference evidence="1 2" key="1">
    <citation type="submission" date="2015-09" db="EMBL/GenBank/DDBJ databases">
        <title>Genome sequence of the marine flavobacterium Croceitalea dokdonensis DOKDO 023 that contains proton- and sodium-pumping rhodopsins.</title>
        <authorList>
            <person name="Kwon S.-K."/>
            <person name="Lee H.K."/>
            <person name="Kwak M.-J."/>
            <person name="Kim J.F."/>
        </authorList>
    </citation>
    <scope>NUCLEOTIDE SEQUENCE [LARGE SCALE GENOMIC DNA]</scope>
    <source>
        <strain evidence="1 2">DOKDO 023</strain>
    </source>
</reference>
<name>A0A0P7A9L2_9FLAO</name>
<evidence type="ECO:0000313" key="2">
    <source>
        <dbReference type="Proteomes" id="UP000050280"/>
    </source>
</evidence>
<protein>
    <submittedName>
        <fullName evidence="1">Uncharacterized protein</fullName>
    </submittedName>
</protein>
<sequence>MDLKNIAKYIGKDSKYYAKLQVVRIKTKTEIIKRQILIGNLVP</sequence>
<proteinExistence type="predicted"/>